<gene>
    <name evidence="8 9" type="primary">rnz</name>
    <name evidence="9" type="ORF">MACH08_22920</name>
</gene>
<dbReference type="RefSeq" id="WP_017796969.1">
    <property type="nucleotide sequence ID" value="NZ_BSKO01000001.1"/>
</dbReference>
<comment type="caution">
    <text evidence="9">The sequence shown here is derived from an EMBL/GenBank/DDBJ whole genome shotgun (WGS) entry which is preliminary data.</text>
</comment>
<sequence length="306" mass="34617">MELVFLGTGAGLPSKTRNVSAVALNMTQEINEVWLFDCGEATQHQILHTNLKPRKITKIFITHLHGDHIYGLPGLLSSRAFQSGENQPLSIYGPVGIKEFVESTLRISQTNLTYPITIKEITEDGQLFETKEMVVETKKLQHGIASYGYRINEKDKPGELLVEKLKEFGISPGPIYQQIKENEITKLDNGSIIYRDDVLGPPKKGKIISILGDTRYSLENIPFIKFSDILIHESTFTQEKELLAFEYKHSTNVQAAKLAKKANVNRLYLTHISSRYQEEDADSIIEAAREIFPSTWLANDFSVYEI</sequence>
<feature type="binding site" evidence="8">
    <location>
        <position position="213"/>
    </location>
    <ligand>
        <name>Zn(2+)</name>
        <dbReference type="ChEBI" id="CHEBI:29105"/>
        <label>2</label>
        <note>catalytic</note>
    </ligand>
</feature>
<name>A0ABQ5TLK0_9BACI</name>
<evidence type="ECO:0000256" key="3">
    <source>
        <dbReference type="ARBA" id="ARBA00022722"/>
    </source>
</evidence>
<keyword evidence="10" id="KW-1185">Reference proteome</keyword>
<dbReference type="InterPro" id="IPR036866">
    <property type="entry name" value="RibonucZ/Hydroxyglut_hydro"/>
</dbReference>
<evidence type="ECO:0000256" key="6">
    <source>
        <dbReference type="ARBA" id="ARBA00022801"/>
    </source>
</evidence>
<keyword evidence="7 8" id="KW-0862">Zinc</keyword>
<dbReference type="CDD" id="cd07717">
    <property type="entry name" value="RNaseZ_ZiPD-like_MBL-fold"/>
    <property type="match status" value="1"/>
</dbReference>
<feature type="binding site" evidence="8">
    <location>
        <position position="68"/>
    </location>
    <ligand>
        <name>Zn(2+)</name>
        <dbReference type="ChEBI" id="CHEBI:29105"/>
        <label>2</label>
        <note>catalytic</note>
    </ligand>
</feature>
<evidence type="ECO:0000256" key="2">
    <source>
        <dbReference type="ARBA" id="ARBA00022694"/>
    </source>
</evidence>
<keyword evidence="5 8" id="KW-0255">Endonuclease</keyword>
<comment type="subunit">
    <text evidence="1 8">Homodimer.</text>
</comment>
<dbReference type="Proteomes" id="UP001275436">
    <property type="component" value="Unassembled WGS sequence"/>
</dbReference>
<dbReference type="Gene3D" id="3.60.15.10">
    <property type="entry name" value="Ribonuclease Z/Hydroxyacylglutathione hydrolase-like"/>
    <property type="match status" value="1"/>
</dbReference>
<dbReference type="PANTHER" id="PTHR46018:SF2">
    <property type="entry name" value="ZINC PHOSPHODIESTERASE ELAC PROTEIN 1"/>
    <property type="match status" value="1"/>
</dbReference>
<keyword evidence="6 8" id="KW-0378">Hydrolase</keyword>
<evidence type="ECO:0000256" key="8">
    <source>
        <dbReference type="HAMAP-Rule" id="MF_01818"/>
    </source>
</evidence>
<dbReference type="PANTHER" id="PTHR46018">
    <property type="entry name" value="ZINC PHOSPHODIESTERASE ELAC PROTEIN 1"/>
    <property type="match status" value="1"/>
</dbReference>
<feature type="binding site" evidence="8">
    <location>
        <position position="271"/>
    </location>
    <ligand>
        <name>Zn(2+)</name>
        <dbReference type="ChEBI" id="CHEBI:29105"/>
        <label>2</label>
        <note>catalytic</note>
    </ligand>
</feature>
<dbReference type="HAMAP" id="MF_01818">
    <property type="entry name" value="RNase_Z_BN"/>
    <property type="match status" value="1"/>
</dbReference>
<proteinExistence type="inferred from homology"/>
<evidence type="ECO:0000256" key="7">
    <source>
        <dbReference type="ARBA" id="ARBA00022833"/>
    </source>
</evidence>
<dbReference type="EMBL" id="BSKO01000001">
    <property type="protein sequence ID" value="GLO66508.1"/>
    <property type="molecule type" value="Genomic_DNA"/>
</dbReference>
<accession>A0ABQ5TLK0</accession>
<evidence type="ECO:0000256" key="4">
    <source>
        <dbReference type="ARBA" id="ARBA00022723"/>
    </source>
</evidence>
<feature type="binding site" evidence="8">
    <location>
        <position position="65"/>
    </location>
    <ligand>
        <name>Zn(2+)</name>
        <dbReference type="ChEBI" id="CHEBI:29105"/>
        <label>1</label>
        <note>catalytic</note>
    </ligand>
</feature>
<keyword evidence="3 8" id="KW-0540">Nuclease</keyword>
<comment type="catalytic activity">
    <reaction evidence="8">
        <text>Endonucleolytic cleavage of RNA, removing extra 3' nucleotides from tRNA precursor, generating 3' termini of tRNAs. A 3'-hydroxy group is left at the tRNA terminus and a 5'-phosphoryl group is left at the trailer molecule.</text>
        <dbReference type="EC" id="3.1.26.11"/>
    </reaction>
</comment>
<dbReference type="SUPFAM" id="SSF56281">
    <property type="entry name" value="Metallo-hydrolase/oxidoreductase"/>
    <property type="match status" value="1"/>
</dbReference>
<dbReference type="InterPro" id="IPR013471">
    <property type="entry name" value="RNase_Z/BN"/>
</dbReference>
<organism evidence="9 10">
    <name type="scientific">Oceanobacillus kimchii</name>
    <dbReference type="NCBI Taxonomy" id="746691"/>
    <lineage>
        <taxon>Bacteria</taxon>
        <taxon>Bacillati</taxon>
        <taxon>Bacillota</taxon>
        <taxon>Bacilli</taxon>
        <taxon>Bacillales</taxon>
        <taxon>Bacillaceae</taxon>
        <taxon>Oceanobacillus</taxon>
    </lineage>
</organism>
<comment type="cofactor">
    <cofactor evidence="8">
        <name>Zn(2+)</name>
        <dbReference type="ChEBI" id="CHEBI:29105"/>
    </cofactor>
    <text evidence="8">Binds 2 Zn(2+) ions.</text>
</comment>
<dbReference type="NCBIfam" id="TIGR02651">
    <property type="entry name" value="RNase_Z"/>
    <property type="match status" value="1"/>
</dbReference>
<keyword evidence="2 8" id="KW-0819">tRNA processing</keyword>
<feature type="binding site" evidence="8">
    <location>
        <position position="142"/>
    </location>
    <ligand>
        <name>Zn(2+)</name>
        <dbReference type="ChEBI" id="CHEBI:29105"/>
        <label>1</label>
        <note>catalytic</note>
    </ligand>
</feature>
<keyword evidence="4 8" id="KW-0479">Metal-binding</keyword>
<comment type="similarity">
    <text evidence="8">Belongs to the RNase Z family.</text>
</comment>
<protein>
    <recommendedName>
        <fullName evidence="8">Ribonuclease Z</fullName>
        <shortName evidence="8">RNase Z</shortName>
        <ecNumber evidence="8">3.1.26.11</ecNumber>
    </recommendedName>
    <alternativeName>
        <fullName evidence="8">tRNA 3 endonuclease</fullName>
    </alternativeName>
    <alternativeName>
        <fullName evidence="8">tRNase Z</fullName>
    </alternativeName>
</protein>
<feature type="binding site" evidence="8">
    <location>
        <position position="63"/>
    </location>
    <ligand>
        <name>Zn(2+)</name>
        <dbReference type="ChEBI" id="CHEBI:29105"/>
        <label>1</label>
        <note>catalytic</note>
    </ligand>
</feature>
<dbReference type="EC" id="3.1.26.11" evidence="8"/>
<feature type="binding site" evidence="8">
    <location>
        <position position="213"/>
    </location>
    <ligand>
        <name>Zn(2+)</name>
        <dbReference type="ChEBI" id="CHEBI:29105"/>
        <label>1</label>
        <note>catalytic</note>
    </ligand>
</feature>
<feature type="active site" description="Proton acceptor" evidence="8">
    <location>
        <position position="67"/>
    </location>
</feature>
<dbReference type="Pfam" id="PF23023">
    <property type="entry name" value="Anti-Pycsar_Apyc1"/>
    <property type="match status" value="1"/>
</dbReference>
<evidence type="ECO:0000313" key="9">
    <source>
        <dbReference type="EMBL" id="GLO66508.1"/>
    </source>
</evidence>
<feature type="binding site" evidence="8">
    <location>
        <position position="67"/>
    </location>
    <ligand>
        <name>Zn(2+)</name>
        <dbReference type="ChEBI" id="CHEBI:29105"/>
        <label>2</label>
        <note>catalytic</note>
    </ligand>
</feature>
<evidence type="ECO:0000256" key="5">
    <source>
        <dbReference type="ARBA" id="ARBA00022759"/>
    </source>
</evidence>
<dbReference type="NCBIfam" id="NF000801">
    <property type="entry name" value="PRK00055.1-3"/>
    <property type="match status" value="1"/>
</dbReference>
<reference evidence="9 10" key="1">
    <citation type="submission" date="2023-02" db="EMBL/GenBank/DDBJ databases">
        <title>Oceanobacillus kimchii IFOP_LL358 isolated form Alexandrium catenella lab strain.</title>
        <authorList>
            <person name="Gajardo G."/>
            <person name="Ueki S."/>
            <person name="Maruyama F."/>
        </authorList>
    </citation>
    <scope>NUCLEOTIDE SEQUENCE [LARGE SCALE GENOMIC DNA]</scope>
    <source>
        <strain evidence="9 10">IFOP_LL358</strain>
    </source>
</reference>
<evidence type="ECO:0000256" key="1">
    <source>
        <dbReference type="ARBA" id="ARBA00011738"/>
    </source>
</evidence>
<comment type="function">
    <text evidence="8">Zinc phosphodiesterase, which displays some tRNA 3'-processing endonuclease activity. Probably involved in tRNA maturation, by removing a 3'-trailer from precursor tRNA.</text>
</comment>
<evidence type="ECO:0000313" key="10">
    <source>
        <dbReference type="Proteomes" id="UP001275436"/>
    </source>
</evidence>